<protein>
    <recommendedName>
        <fullName evidence="12">Undecaprenyl-phosphate alpha-N-acetylglucosaminyl 1-phosphate transferase</fullName>
        <ecNumber evidence="12">2.7.8.33</ecNumber>
    </recommendedName>
    <alternativeName>
        <fullName evidence="12">UDP-GlcNAc:undecaprenyl-phosphate GlcNAc-1-phosphate transferase</fullName>
    </alternativeName>
    <alternativeName>
        <fullName evidence="12">Undecaprenyl-phosphate GlcNAc-1-phosphate transferase</fullName>
    </alternativeName>
</protein>
<evidence type="ECO:0000256" key="12">
    <source>
        <dbReference type="HAMAP-Rule" id="MF_02030"/>
    </source>
</evidence>
<keyword evidence="4 12" id="KW-0328">Glycosyltransferase</keyword>
<dbReference type="PANTHER" id="PTHR22926:SF3">
    <property type="entry name" value="UNDECAPRENYL-PHOSPHATE ALPHA-N-ACETYLGLUCOSAMINYL 1-PHOSPHATE TRANSFERASE"/>
    <property type="match status" value="1"/>
</dbReference>
<feature type="transmembrane region" description="Helical" evidence="12">
    <location>
        <begin position="98"/>
        <end position="116"/>
    </location>
</feature>
<dbReference type="GO" id="GO:0009276">
    <property type="term" value="C:Gram-negative-bacterium-type cell wall"/>
    <property type="evidence" value="ECO:0007669"/>
    <property type="project" value="InterPro"/>
</dbReference>
<evidence type="ECO:0000256" key="10">
    <source>
        <dbReference type="ARBA" id="ARBA00023136"/>
    </source>
</evidence>
<keyword evidence="7 12" id="KW-0460">Magnesium</keyword>
<keyword evidence="5 12" id="KW-0808">Transferase</keyword>
<dbReference type="GO" id="GO:0030145">
    <property type="term" value="F:manganese ion binding"/>
    <property type="evidence" value="ECO:0007669"/>
    <property type="project" value="InterPro"/>
</dbReference>
<dbReference type="AlphaFoldDB" id="A0A3N1P4Z1"/>
<comment type="subcellular location">
    <subcellularLocation>
        <location evidence="12">Cell inner membrane</location>
        <topology evidence="12">Multi-pass membrane protein</topology>
    </subcellularLocation>
    <subcellularLocation>
        <location evidence="1">Cell membrane</location>
        <topology evidence="1">Multi-pass membrane protein</topology>
    </subcellularLocation>
</comment>
<feature type="transmembrane region" description="Helical" evidence="12">
    <location>
        <begin position="46"/>
        <end position="64"/>
    </location>
</feature>
<keyword evidence="3 12" id="KW-0997">Cell inner membrane</keyword>
<sequence length="349" mass="38073">MDLFLPAIVAFALSCIAVTVAKPIAIRAGLVDVPNARKHHDGHIPLVGGIAIFIAVLFAVMIFLPKSQAINIFLLSAALIVFIGVLDDKYDLKVSFRLMAQALAACMMIFGAGYYLENLGNLVGLGDIHLGYAGIVLTVIAVIGAINAFNMVDGIDGLAGSLSVVSFVSLAVLFGLVNSPWTVVPVLFVGAVLAYLMFNLGWPSKRVSKVFMGDAGSMLIGLSVVWMLVIGTQSSHTAFKPVTALWIIAMPLMDMTAIMVRRIMKRQSPFKPDRDHLHHIFMRAGFSPRQALAIIIVKALCLAVLGILMEYYRVAESYSLLCFLIIFATYSWSINHIWQVVTFIRKVRT</sequence>
<comment type="cofactor">
    <cofactor evidence="12 13">
        <name>Mg(2+)</name>
        <dbReference type="ChEBI" id="CHEBI:18420"/>
    </cofactor>
</comment>
<dbReference type="EMBL" id="RJUL01000009">
    <property type="protein sequence ID" value="ROQ22541.1"/>
    <property type="molecule type" value="Genomic_DNA"/>
</dbReference>
<keyword evidence="9 12" id="KW-1133">Transmembrane helix</keyword>
<keyword evidence="13" id="KW-0479">Metal-binding</keyword>
<feature type="transmembrane region" description="Helical" evidence="12">
    <location>
        <begin position="291"/>
        <end position="312"/>
    </location>
</feature>
<comment type="similarity">
    <text evidence="12">Belongs to the glycosyltransferase 4 family. WecA subfamily.</text>
</comment>
<dbReference type="GO" id="GO:0016757">
    <property type="term" value="F:glycosyltransferase activity"/>
    <property type="evidence" value="ECO:0007669"/>
    <property type="project" value="UniProtKB-KW"/>
</dbReference>
<feature type="transmembrane region" description="Helical" evidence="12">
    <location>
        <begin position="6"/>
        <end position="25"/>
    </location>
</feature>
<evidence type="ECO:0000313" key="14">
    <source>
        <dbReference type="EMBL" id="ROQ22541.1"/>
    </source>
</evidence>
<evidence type="ECO:0000256" key="13">
    <source>
        <dbReference type="PIRSR" id="PIRSR600715-1"/>
    </source>
</evidence>
<comment type="pathway">
    <text evidence="12">Bacterial outer membrane biogenesis; LPS O-antigen biosynthesis.</text>
</comment>
<dbReference type="GO" id="GO:0009246">
    <property type="term" value="P:enterobacterial common antigen biosynthetic process"/>
    <property type="evidence" value="ECO:0007669"/>
    <property type="project" value="UniProtKB-UniRule"/>
</dbReference>
<evidence type="ECO:0000256" key="8">
    <source>
        <dbReference type="ARBA" id="ARBA00022985"/>
    </source>
</evidence>
<evidence type="ECO:0000256" key="7">
    <source>
        <dbReference type="ARBA" id="ARBA00022842"/>
    </source>
</evidence>
<feature type="transmembrane region" description="Helical" evidence="12">
    <location>
        <begin position="244"/>
        <end position="264"/>
    </location>
</feature>
<dbReference type="CDD" id="cd06853">
    <property type="entry name" value="GT_WecA_like"/>
    <property type="match status" value="1"/>
</dbReference>
<dbReference type="Pfam" id="PF00953">
    <property type="entry name" value="Glycos_transf_4"/>
    <property type="match status" value="1"/>
</dbReference>
<dbReference type="GO" id="GO:0000287">
    <property type="term" value="F:magnesium ion binding"/>
    <property type="evidence" value="ECO:0007669"/>
    <property type="project" value="InterPro"/>
</dbReference>
<feature type="transmembrane region" description="Helical" evidence="12">
    <location>
        <begin position="214"/>
        <end position="232"/>
    </location>
</feature>
<feature type="binding site" evidence="13">
    <location>
        <position position="150"/>
    </location>
    <ligand>
        <name>Mg(2+)</name>
        <dbReference type="ChEBI" id="CHEBI:18420"/>
    </ligand>
</feature>
<dbReference type="GO" id="GO:0036380">
    <property type="term" value="F:UDP-N-acetylglucosamine-undecaprenyl-phosphate N-acetylglucosaminephosphotransferase activity"/>
    <property type="evidence" value="ECO:0007669"/>
    <property type="project" value="UniProtKB-UniRule"/>
</dbReference>
<comment type="pathway">
    <text evidence="12">Bacterial outer membrane biogenesis; enterobacterial common antigen biosynthesis.</text>
</comment>
<dbReference type="PANTHER" id="PTHR22926">
    <property type="entry name" value="PHOSPHO-N-ACETYLMURAMOYL-PENTAPEPTIDE-TRANSFERASE"/>
    <property type="match status" value="1"/>
</dbReference>
<feature type="binding site" evidence="13">
    <location>
        <position position="214"/>
    </location>
    <ligand>
        <name>Mg(2+)</name>
        <dbReference type="ChEBI" id="CHEBI:18420"/>
    </ligand>
</feature>
<organism evidence="14 15">
    <name type="scientific">Gallaecimonas pentaromativorans</name>
    <dbReference type="NCBI Taxonomy" id="584787"/>
    <lineage>
        <taxon>Bacteria</taxon>
        <taxon>Pseudomonadati</taxon>
        <taxon>Pseudomonadota</taxon>
        <taxon>Gammaproteobacteria</taxon>
        <taxon>Enterobacterales</taxon>
        <taxon>Gallaecimonadaceae</taxon>
        <taxon>Gallaecimonas</taxon>
    </lineage>
</organism>
<dbReference type="HAMAP" id="MF_02030">
    <property type="entry name" value="WecA_Gammaproteo"/>
    <property type="match status" value="1"/>
</dbReference>
<keyword evidence="10 12" id="KW-0472">Membrane</keyword>
<dbReference type="GO" id="GO:0009243">
    <property type="term" value="P:O antigen biosynthetic process"/>
    <property type="evidence" value="ECO:0007669"/>
    <property type="project" value="UniProtKB-UniRule"/>
</dbReference>
<comment type="caution">
    <text evidence="14">The sequence shown here is derived from an EMBL/GenBank/DDBJ whole genome shotgun (WGS) entry which is preliminary data.</text>
</comment>
<evidence type="ECO:0000256" key="3">
    <source>
        <dbReference type="ARBA" id="ARBA00022519"/>
    </source>
</evidence>
<evidence type="ECO:0000256" key="2">
    <source>
        <dbReference type="ARBA" id="ARBA00022475"/>
    </source>
</evidence>
<dbReference type="GO" id="GO:0044038">
    <property type="term" value="P:cell wall macromolecule biosynthetic process"/>
    <property type="evidence" value="ECO:0007669"/>
    <property type="project" value="TreeGrafter"/>
</dbReference>
<feature type="transmembrane region" description="Helical" evidence="12">
    <location>
        <begin position="128"/>
        <end position="146"/>
    </location>
</feature>
<dbReference type="GO" id="GO:0071555">
    <property type="term" value="P:cell wall organization"/>
    <property type="evidence" value="ECO:0007669"/>
    <property type="project" value="TreeGrafter"/>
</dbReference>
<keyword evidence="15" id="KW-1185">Reference proteome</keyword>
<evidence type="ECO:0000256" key="11">
    <source>
        <dbReference type="ARBA" id="ARBA00023211"/>
    </source>
</evidence>
<keyword evidence="8 12" id="KW-0448">Lipopolysaccharide biosynthesis</keyword>
<feature type="transmembrane region" description="Helical" evidence="12">
    <location>
        <begin position="70"/>
        <end position="86"/>
    </location>
</feature>
<dbReference type="InterPro" id="IPR000715">
    <property type="entry name" value="Glycosyl_transferase_4"/>
</dbReference>
<accession>A0A3N1P4Z1</accession>
<evidence type="ECO:0000256" key="1">
    <source>
        <dbReference type="ARBA" id="ARBA00004651"/>
    </source>
</evidence>
<dbReference type="RefSeq" id="WP_123422251.1">
    <property type="nucleotide sequence ID" value="NZ_RJUL01000009.1"/>
</dbReference>
<reference evidence="14 15" key="1">
    <citation type="submission" date="2018-11" db="EMBL/GenBank/DDBJ databases">
        <title>Genomic Encyclopedia of Type Strains, Phase IV (KMG-IV): sequencing the most valuable type-strain genomes for metagenomic binning, comparative biology and taxonomic classification.</title>
        <authorList>
            <person name="Goeker M."/>
        </authorList>
    </citation>
    <scope>NUCLEOTIDE SEQUENCE [LARGE SCALE GENOMIC DNA]</scope>
    <source>
        <strain evidence="14 15">DSM 21945</strain>
    </source>
</reference>
<feature type="transmembrane region" description="Helical" evidence="12">
    <location>
        <begin position="158"/>
        <end position="177"/>
    </location>
</feature>
<evidence type="ECO:0000256" key="5">
    <source>
        <dbReference type="ARBA" id="ARBA00022679"/>
    </source>
</evidence>
<dbReference type="EC" id="2.7.8.33" evidence="12"/>
<dbReference type="GO" id="GO:0005886">
    <property type="term" value="C:plasma membrane"/>
    <property type="evidence" value="ECO:0007669"/>
    <property type="project" value="UniProtKB-SubCell"/>
</dbReference>
<comment type="function">
    <text evidence="12">Catalyzes the transfer of the GlcNAc-1-phosphate moiety from UDP-GlcNAc onto the carrier lipid undecaprenyl phosphate (C55-P), yielding GlcNAc-pyrophosphoryl-undecaprenyl (GlcNAc-PP-C55).</text>
</comment>
<keyword evidence="2 12" id="KW-1003">Cell membrane</keyword>
<keyword evidence="11 12" id="KW-0464">Manganese</keyword>
<keyword evidence="6 12" id="KW-0812">Transmembrane</keyword>
<comment type="cofactor">
    <cofactor evidence="12">
        <name>Mn(2+)</name>
        <dbReference type="ChEBI" id="CHEBI:29035"/>
    </cofactor>
</comment>
<dbReference type="NCBIfam" id="TIGR02380">
    <property type="entry name" value="ECA_wecA"/>
    <property type="match status" value="1"/>
</dbReference>
<dbReference type="InterPro" id="IPR012750">
    <property type="entry name" value="ECA_WecA-rel"/>
</dbReference>
<evidence type="ECO:0000256" key="9">
    <source>
        <dbReference type="ARBA" id="ARBA00022989"/>
    </source>
</evidence>
<evidence type="ECO:0000256" key="4">
    <source>
        <dbReference type="ARBA" id="ARBA00022676"/>
    </source>
</evidence>
<gene>
    <name evidence="12" type="primary">wecA</name>
    <name evidence="14" type="ORF">EDC28_10926</name>
</gene>
<dbReference type="Proteomes" id="UP000268033">
    <property type="component" value="Unassembled WGS sequence"/>
</dbReference>
<evidence type="ECO:0000313" key="15">
    <source>
        <dbReference type="Proteomes" id="UP000268033"/>
    </source>
</evidence>
<proteinExistence type="inferred from homology"/>
<feature type="transmembrane region" description="Helical" evidence="12">
    <location>
        <begin position="318"/>
        <end position="338"/>
    </location>
</feature>
<dbReference type="STRING" id="584787.GCA_001247655_01478"/>
<comment type="catalytic activity">
    <reaction evidence="12">
        <text>di-trans,octa-cis-undecaprenyl phosphate + UDP-N-acetyl-alpha-D-glucosamine = N-acetyl-alpha-D-glucosaminyl-di-trans,octa-cis-undecaprenyl diphosphate + UMP</text>
        <dbReference type="Rhea" id="RHEA:28090"/>
        <dbReference type="ChEBI" id="CHEBI:57705"/>
        <dbReference type="ChEBI" id="CHEBI:57865"/>
        <dbReference type="ChEBI" id="CHEBI:60392"/>
        <dbReference type="ChEBI" id="CHEBI:62959"/>
        <dbReference type="EC" id="2.7.8.33"/>
    </reaction>
</comment>
<evidence type="ECO:0000256" key="6">
    <source>
        <dbReference type="ARBA" id="ARBA00022692"/>
    </source>
</evidence>
<dbReference type="UniPathway" id="UPA00281"/>
<feature type="transmembrane region" description="Helical" evidence="12">
    <location>
        <begin position="183"/>
        <end position="202"/>
    </location>
</feature>
<name>A0A3N1P4Z1_9GAMM</name>